<dbReference type="OrthoDB" id="1442351at2"/>
<dbReference type="KEGG" id="asl:Aeqsu_1468"/>
<organism evidence="1 2">
    <name type="scientific">Aequorivita sublithincola (strain DSM 14238 / LMG 21431 / ACAM 643 / 9-3)</name>
    <dbReference type="NCBI Taxonomy" id="746697"/>
    <lineage>
        <taxon>Bacteria</taxon>
        <taxon>Pseudomonadati</taxon>
        <taxon>Bacteroidota</taxon>
        <taxon>Flavobacteriia</taxon>
        <taxon>Flavobacteriales</taxon>
        <taxon>Flavobacteriaceae</taxon>
        <taxon>Aequorivita</taxon>
    </lineage>
</organism>
<reference evidence="1 2" key="1">
    <citation type="submission" date="2012-06" db="EMBL/GenBank/DDBJ databases">
        <title>The complete genome of Aequorivita sublithincola DSM 14238.</title>
        <authorList>
            <consortium name="US DOE Joint Genome Institute (JGI-PGF)"/>
            <person name="Lucas S."/>
            <person name="Copeland A."/>
            <person name="Lapidus A."/>
            <person name="Goodwin L."/>
            <person name="Pitluck S."/>
            <person name="Peters L."/>
            <person name="Munk A.C.C."/>
            <person name="Kyrpides N."/>
            <person name="Mavromatis K."/>
            <person name="Pagani I."/>
            <person name="Ivanova N."/>
            <person name="Ovchinnikova G."/>
            <person name="Zeytun A."/>
            <person name="Detter J.C."/>
            <person name="Han C."/>
            <person name="Land M."/>
            <person name="Hauser L."/>
            <person name="Markowitz V."/>
            <person name="Cheng J.-F."/>
            <person name="Hugenholtz P."/>
            <person name="Woyke T."/>
            <person name="Wu D."/>
            <person name="Tindall B."/>
            <person name="Faehnrich R."/>
            <person name="Brambilla E."/>
            <person name="Klenk H.-P."/>
            <person name="Eisen J.A."/>
        </authorList>
    </citation>
    <scope>NUCLEOTIDE SEQUENCE [LARGE SCALE GENOMIC DNA]</scope>
    <source>
        <strain evidence="2">DSM 14238 / LMG 21431 / ACAM 643 / 9-3</strain>
    </source>
</reference>
<dbReference type="Proteomes" id="UP000006049">
    <property type="component" value="Chromosome"/>
</dbReference>
<dbReference type="RefSeq" id="WP_014782216.1">
    <property type="nucleotide sequence ID" value="NC_018013.1"/>
</dbReference>
<dbReference type="eggNOG" id="ENOG5030ZJ2">
    <property type="taxonomic scope" value="Bacteria"/>
</dbReference>
<gene>
    <name evidence="1" type="ordered locus">Aeqsu_1468</name>
</gene>
<dbReference type="STRING" id="746697.Aeqsu_1468"/>
<name>I3YVE1_AEQSU</name>
<evidence type="ECO:0000313" key="2">
    <source>
        <dbReference type="Proteomes" id="UP000006049"/>
    </source>
</evidence>
<accession>I3YVE1</accession>
<keyword evidence="2" id="KW-1185">Reference proteome</keyword>
<protein>
    <submittedName>
        <fullName evidence="1">Uncharacterized protein</fullName>
    </submittedName>
</protein>
<dbReference type="HOGENOM" id="CLU_159858_0_0_10"/>
<dbReference type="AlphaFoldDB" id="I3YVE1"/>
<dbReference type="EMBL" id="CP003280">
    <property type="protein sequence ID" value="AFL80959.1"/>
    <property type="molecule type" value="Genomic_DNA"/>
</dbReference>
<proteinExistence type="predicted"/>
<sequence>MQIYNHDSQEAITFKNNYIELENWIDHLNYIEKEITNLVNLGKSELTVNSESHPVLLKFISEKDKNAEKLRDFEKYKDGLPKAVECEDVECDMYFISEHEKFRNAYMRHLADYREVKEEYFNILLK</sequence>
<evidence type="ECO:0000313" key="1">
    <source>
        <dbReference type="EMBL" id="AFL80959.1"/>
    </source>
</evidence>